<dbReference type="Proteomes" id="UP000002714">
    <property type="component" value="Chromosome"/>
</dbReference>
<dbReference type="PANTHER" id="PTHR30255:SF2">
    <property type="entry name" value="SINGLE-STRANDED-DNA-SPECIFIC EXONUCLEASE RECJ"/>
    <property type="match status" value="1"/>
</dbReference>
<feature type="domain" description="DHHA1" evidence="7">
    <location>
        <begin position="321"/>
        <end position="415"/>
    </location>
</feature>
<dbReference type="SUPFAM" id="SSF64182">
    <property type="entry name" value="DHH phosphoesterases"/>
    <property type="match status" value="1"/>
</dbReference>
<dbReference type="Gene3D" id="3.10.310.30">
    <property type="match status" value="1"/>
</dbReference>
<evidence type="ECO:0000259" key="8">
    <source>
        <dbReference type="Pfam" id="PF17768"/>
    </source>
</evidence>
<keyword evidence="3" id="KW-0540">Nuclease</keyword>
<dbReference type="Gene3D" id="3.90.1640.30">
    <property type="match status" value="1"/>
</dbReference>
<dbReference type="OrthoDB" id="9809852at2"/>
<dbReference type="STRING" id="326298.Suden_2081"/>
<evidence type="ECO:0000259" key="7">
    <source>
        <dbReference type="Pfam" id="PF02272"/>
    </source>
</evidence>
<evidence type="ECO:0000256" key="1">
    <source>
        <dbReference type="ARBA" id="ARBA00005915"/>
    </source>
</evidence>
<evidence type="ECO:0000256" key="3">
    <source>
        <dbReference type="ARBA" id="ARBA00022722"/>
    </source>
</evidence>
<keyword evidence="10" id="KW-1185">Reference proteome</keyword>
<proteinExistence type="inferred from homology"/>
<dbReference type="HOGENOM" id="CLU_009736_5_3_7"/>
<keyword evidence="4 9" id="KW-0378">Hydrolase</keyword>
<keyword evidence="5 9" id="KW-0269">Exonuclease</keyword>
<dbReference type="InterPro" id="IPR038763">
    <property type="entry name" value="DHH_sf"/>
</dbReference>
<dbReference type="InterPro" id="IPR041122">
    <property type="entry name" value="RecJ_OB"/>
</dbReference>
<protein>
    <recommendedName>
        <fullName evidence="2">Single-stranded-DNA-specific exonuclease RecJ</fullName>
    </recommendedName>
</protein>
<feature type="domain" description="DDH" evidence="6">
    <location>
        <begin position="64"/>
        <end position="210"/>
    </location>
</feature>
<dbReference type="GO" id="GO:0006310">
    <property type="term" value="P:DNA recombination"/>
    <property type="evidence" value="ECO:0007669"/>
    <property type="project" value="InterPro"/>
</dbReference>
<dbReference type="AlphaFoldDB" id="Q30NS6"/>
<dbReference type="GO" id="GO:0006281">
    <property type="term" value="P:DNA repair"/>
    <property type="evidence" value="ECO:0007669"/>
    <property type="project" value="InterPro"/>
</dbReference>
<dbReference type="Pfam" id="PF02272">
    <property type="entry name" value="DHHA1"/>
    <property type="match status" value="1"/>
</dbReference>
<evidence type="ECO:0000313" key="9">
    <source>
        <dbReference type="EMBL" id="ABB45355.1"/>
    </source>
</evidence>
<reference evidence="9 10" key="1">
    <citation type="journal article" date="2008" name="Appl. Environ. Microbiol.">
        <title>Genome of the epsilonproteobacterial chemolithoautotroph Sulfurimonas denitrificans.</title>
        <authorList>
            <person name="Sievert S.M."/>
            <person name="Scott K.M."/>
            <person name="Klotz M.G."/>
            <person name="Chain P.S.G."/>
            <person name="Hauser L.J."/>
            <person name="Hemp J."/>
            <person name="Huegler M."/>
            <person name="Land M."/>
            <person name="Lapidus A."/>
            <person name="Larimer F.W."/>
            <person name="Lucas S."/>
            <person name="Malfatti S.A."/>
            <person name="Meyer F."/>
            <person name="Paulsen I.T."/>
            <person name="Ren Q."/>
            <person name="Simon J."/>
            <person name="Bailey K."/>
            <person name="Diaz E."/>
            <person name="Fitzpatrick K.A."/>
            <person name="Glover B."/>
            <person name="Gwatney N."/>
            <person name="Korajkic A."/>
            <person name="Long A."/>
            <person name="Mobberley J.M."/>
            <person name="Pantry S.N."/>
            <person name="Pazder G."/>
            <person name="Peterson S."/>
            <person name="Quintanilla J.D."/>
            <person name="Sprinkle R."/>
            <person name="Stephens J."/>
            <person name="Thomas P."/>
            <person name="Vaughn R."/>
            <person name="Weber M.J."/>
            <person name="Wooten L.L."/>
        </authorList>
    </citation>
    <scope>NUCLEOTIDE SEQUENCE [LARGE SCALE GENOMIC DNA]</scope>
    <source>
        <strain evidence="10">ATCC 33889 / DSM 1251</strain>
    </source>
</reference>
<evidence type="ECO:0000259" key="6">
    <source>
        <dbReference type="Pfam" id="PF01368"/>
    </source>
</evidence>
<dbReference type="Pfam" id="PF01368">
    <property type="entry name" value="DHH"/>
    <property type="match status" value="1"/>
</dbReference>
<evidence type="ECO:0000313" key="10">
    <source>
        <dbReference type="Proteomes" id="UP000002714"/>
    </source>
</evidence>
<dbReference type="eggNOG" id="COG0608">
    <property type="taxonomic scope" value="Bacteria"/>
</dbReference>
<dbReference type="NCBIfam" id="TIGR00644">
    <property type="entry name" value="recJ"/>
    <property type="match status" value="1"/>
</dbReference>
<evidence type="ECO:0000256" key="2">
    <source>
        <dbReference type="ARBA" id="ARBA00019841"/>
    </source>
</evidence>
<sequence length="537" mass="59693">MSLFLKKLRFDDIPTLSKSSIFELLSQRFQSQEKKLSHIPDPSLLHDAPKAAKKIADAIRENKKITLVGDYDVDGVSATAIMVDFFRQIPYPLEAVIPNRFSDGYGVSPHLLERIDTDLIITVDNGITALEAAEICAQRGIELIITDHHTPLTTLPHAYAIINPKLSACSYPFQEICGAQVAWLLLALLKKELNLNIDMRSFLDILCIAIIADIMPLTDINRPLVKDGLKVLMSSNRASCVIIRDFLNKKNISSEDIAFQIAPRINSAGRLEDASIALEFLTAQTLNKAYMQFEILNSLNESRRELEAEATKEALSIANGNDKVIVVAKEEWHEGVVGIVAARVAEHYTRPTIVLTLENGVAKGSARSVGNVNIHKLIEENSHFLRKFGGHKMAAGLTLNEKDIDAFRVAINESASKLSLDDFLSLDEVIGVVPSNQIDLELLALLESFEPYGEANKRPLFLIRDASILEVKTFGKDSSHSKVKIMQSNEESSILELIQFKKILNLSTADKLTCSYRVVKNEFNSKISAQLIIDKIY</sequence>
<dbReference type="InterPro" id="IPR004610">
    <property type="entry name" value="RecJ"/>
</dbReference>
<dbReference type="KEGG" id="tdn:Suden_2081"/>
<dbReference type="InterPro" id="IPR001667">
    <property type="entry name" value="DDH_dom"/>
</dbReference>
<accession>Q30NS6</accession>
<evidence type="ECO:0000256" key="5">
    <source>
        <dbReference type="ARBA" id="ARBA00022839"/>
    </source>
</evidence>
<dbReference type="InterPro" id="IPR003156">
    <property type="entry name" value="DHHA1_dom"/>
</dbReference>
<dbReference type="Pfam" id="PF17768">
    <property type="entry name" value="RecJ_OB"/>
    <property type="match status" value="1"/>
</dbReference>
<comment type="similarity">
    <text evidence="1">Belongs to the RecJ family.</text>
</comment>
<gene>
    <name evidence="9" type="ordered locus">Suden_2081</name>
</gene>
<organism evidence="9 10">
    <name type="scientific">Sulfurimonas denitrificans (strain ATCC 33889 / DSM 1251)</name>
    <name type="common">Thiomicrospira denitrificans (strain ATCC 33889 / DSM 1251)</name>
    <dbReference type="NCBI Taxonomy" id="326298"/>
    <lineage>
        <taxon>Bacteria</taxon>
        <taxon>Pseudomonadati</taxon>
        <taxon>Campylobacterota</taxon>
        <taxon>Epsilonproteobacteria</taxon>
        <taxon>Campylobacterales</taxon>
        <taxon>Sulfurimonadaceae</taxon>
        <taxon>Sulfurimonas</taxon>
    </lineage>
</organism>
<dbReference type="EMBL" id="CP000153">
    <property type="protein sequence ID" value="ABB45355.1"/>
    <property type="molecule type" value="Genomic_DNA"/>
</dbReference>
<dbReference type="GO" id="GO:0003676">
    <property type="term" value="F:nucleic acid binding"/>
    <property type="evidence" value="ECO:0007669"/>
    <property type="project" value="InterPro"/>
</dbReference>
<dbReference type="RefSeq" id="WP_011373695.1">
    <property type="nucleotide sequence ID" value="NC_007575.1"/>
</dbReference>
<feature type="domain" description="RecJ OB" evidence="8">
    <location>
        <begin position="432"/>
        <end position="534"/>
    </location>
</feature>
<dbReference type="PANTHER" id="PTHR30255">
    <property type="entry name" value="SINGLE-STRANDED-DNA-SPECIFIC EXONUCLEASE RECJ"/>
    <property type="match status" value="1"/>
</dbReference>
<name>Q30NS6_SULDN</name>
<dbReference type="GO" id="GO:0008409">
    <property type="term" value="F:5'-3' exonuclease activity"/>
    <property type="evidence" value="ECO:0007669"/>
    <property type="project" value="InterPro"/>
</dbReference>
<evidence type="ECO:0000256" key="4">
    <source>
        <dbReference type="ARBA" id="ARBA00022801"/>
    </source>
</evidence>
<dbReference type="InterPro" id="IPR051673">
    <property type="entry name" value="SSDNA_exonuclease_RecJ"/>
</dbReference>